<dbReference type="PANTHER" id="PTHR34269">
    <property type="entry name" value="TRANSCRIPTION FACTOR B3-DOMAIN FAMILY-RELATED"/>
    <property type="match status" value="1"/>
</dbReference>
<dbReference type="InterPro" id="IPR003340">
    <property type="entry name" value="B3_DNA-bd"/>
</dbReference>
<organism evidence="7 8">
    <name type="scientific">Senna tora</name>
    <dbReference type="NCBI Taxonomy" id="362788"/>
    <lineage>
        <taxon>Eukaryota</taxon>
        <taxon>Viridiplantae</taxon>
        <taxon>Streptophyta</taxon>
        <taxon>Embryophyta</taxon>
        <taxon>Tracheophyta</taxon>
        <taxon>Spermatophyta</taxon>
        <taxon>Magnoliopsida</taxon>
        <taxon>eudicotyledons</taxon>
        <taxon>Gunneridae</taxon>
        <taxon>Pentapetalae</taxon>
        <taxon>rosids</taxon>
        <taxon>fabids</taxon>
        <taxon>Fabales</taxon>
        <taxon>Fabaceae</taxon>
        <taxon>Caesalpinioideae</taxon>
        <taxon>Cassia clade</taxon>
        <taxon>Senna</taxon>
    </lineage>
</organism>
<evidence type="ECO:0000256" key="2">
    <source>
        <dbReference type="ARBA" id="ARBA00023015"/>
    </source>
</evidence>
<dbReference type="GO" id="GO:0003677">
    <property type="term" value="F:DNA binding"/>
    <property type="evidence" value="ECO:0007669"/>
    <property type="project" value="UniProtKB-KW"/>
</dbReference>
<comment type="subcellular location">
    <subcellularLocation>
        <location evidence="1">Nucleus</location>
    </subcellularLocation>
</comment>
<keyword evidence="8" id="KW-1185">Reference proteome</keyword>
<dbReference type="InterPro" id="IPR015300">
    <property type="entry name" value="DNA-bd_pseudobarrel_sf"/>
</dbReference>
<protein>
    <submittedName>
        <fullName evidence="7">B3 domain-containing protein</fullName>
    </submittedName>
</protein>
<proteinExistence type="predicted"/>
<dbReference type="AlphaFoldDB" id="A0A834XGR7"/>
<keyword evidence="4" id="KW-0804">Transcription</keyword>
<evidence type="ECO:0000256" key="4">
    <source>
        <dbReference type="ARBA" id="ARBA00023163"/>
    </source>
</evidence>
<dbReference type="SUPFAM" id="SSF101936">
    <property type="entry name" value="DNA-binding pseudobarrel domain"/>
    <property type="match status" value="1"/>
</dbReference>
<comment type="caution">
    <text evidence="7">The sequence shown here is derived from an EMBL/GenBank/DDBJ whole genome shotgun (WGS) entry which is preliminary data.</text>
</comment>
<dbReference type="PANTHER" id="PTHR34269:SF11">
    <property type="entry name" value="B3 DOMAIN PROTEIN"/>
    <property type="match status" value="1"/>
</dbReference>
<evidence type="ECO:0000313" key="8">
    <source>
        <dbReference type="Proteomes" id="UP000634136"/>
    </source>
</evidence>
<keyword evidence="5" id="KW-0539">Nucleus</keyword>
<evidence type="ECO:0000256" key="5">
    <source>
        <dbReference type="ARBA" id="ARBA00023242"/>
    </source>
</evidence>
<evidence type="ECO:0000256" key="6">
    <source>
        <dbReference type="SAM" id="MobiDB-lite"/>
    </source>
</evidence>
<name>A0A834XGR7_9FABA</name>
<dbReference type="InterPro" id="IPR051442">
    <property type="entry name" value="B3_domain"/>
</dbReference>
<evidence type="ECO:0000256" key="1">
    <source>
        <dbReference type="ARBA" id="ARBA00004123"/>
    </source>
</evidence>
<reference evidence="7" key="1">
    <citation type="submission" date="2020-09" db="EMBL/GenBank/DDBJ databases">
        <title>Genome-Enabled Discovery of Anthraquinone Biosynthesis in Senna tora.</title>
        <authorList>
            <person name="Kang S.-H."/>
            <person name="Pandey R.P."/>
            <person name="Lee C.-M."/>
            <person name="Sim J.-S."/>
            <person name="Jeong J.-T."/>
            <person name="Choi B.-S."/>
            <person name="Jung M."/>
            <person name="Ginzburg D."/>
            <person name="Zhao K."/>
            <person name="Won S.Y."/>
            <person name="Oh T.-J."/>
            <person name="Yu Y."/>
            <person name="Kim N.-H."/>
            <person name="Lee O.R."/>
            <person name="Lee T.-H."/>
            <person name="Bashyal P."/>
            <person name="Kim T.-S."/>
            <person name="Lee W.-H."/>
            <person name="Kawkins C."/>
            <person name="Kim C.-K."/>
            <person name="Kim J.S."/>
            <person name="Ahn B.O."/>
            <person name="Rhee S.Y."/>
            <person name="Sohng J.K."/>
        </authorList>
    </citation>
    <scope>NUCLEOTIDE SEQUENCE</scope>
    <source>
        <tissue evidence="7">Leaf</tissue>
    </source>
</reference>
<feature type="compositionally biased region" description="Low complexity" evidence="6">
    <location>
        <begin position="1"/>
        <end position="23"/>
    </location>
</feature>
<dbReference type="EMBL" id="JAAIUW010000002">
    <property type="protein sequence ID" value="KAF7842953.1"/>
    <property type="molecule type" value="Genomic_DNA"/>
</dbReference>
<evidence type="ECO:0000256" key="3">
    <source>
        <dbReference type="ARBA" id="ARBA00023125"/>
    </source>
</evidence>
<dbReference type="OrthoDB" id="1408268at2759"/>
<gene>
    <name evidence="7" type="ORF">G2W53_005251</name>
</gene>
<dbReference type="Gene3D" id="2.40.330.10">
    <property type="entry name" value="DNA-binding pseudobarrel domain"/>
    <property type="match status" value="1"/>
</dbReference>
<dbReference type="Proteomes" id="UP000634136">
    <property type="component" value="Unassembled WGS sequence"/>
</dbReference>
<evidence type="ECO:0000313" key="7">
    <source>
        <dbReference type="EMBL" id="KAF7842953.1"/>
    </source>
</evidence>
<keyword evidence="3" id="KW-0238">DNA-binding</keyword>
<feature type="region of interest" description="Disordered" evidence="6">
    <location>
        <begin position="1"/>
        <end position="30"/>
    </location>
</feature>
<sequence length="176" mass="20270">MAAEPNKNNNIINYKYNPSSSSSRKSKSQLLHSNNNNSIMQWGYSTALKLYDDPWKIKKVLTASDLGKLNRLLLSSNSIESLIGEALGHNNNHIDQEEEEEEMMNRVGKIVRVCDVDTMSMHELVLKRWASFKNYVMIGDWNQDFVKRRGLKKGDEIGLHWDSYNNCFNFSLLKPA</sequence>
<dbReference type="CDD" id="cd10017">
    <property type="entry name" value="B3_DNA"/>
    <property type="match status" value="1"/>
</dbReference>
<keyword evidence="2" id="KW-0805">Transcription regulation</keyword>
<dbReference type="GO" id="GO:0005634">
    <property type="term" value="C:nucleus"/>
    <property type="evidence" value="ECO:0007669"/>
    <property type="project" value="UniProtKB-SubCell"/>
</dbReference>
<accession>A0A834XGR7</accession>